<evidence type="ECO:0000313" key="1">
    <source>
        <dbReference type="EMBL" id="GFZ82105.1"/>
    </source>
</evidence>
<gene>
    <name evidence="1" type="ORF">GCM10011403_27000</name>
</gene>
<reference evidence="1" key="2">
    <citation type="submission" date="2020-09" db="EMBL/GenBank/DDBJ databases">
        <authorList>
            <person name="Sun Q."/>
            <person name="Zhou Y."/>
        </authorList>
    </citation>
    <scope>NUCLEOTIDE SEQUENCE</scope>
    <source>
        <strain evidence="1">CGMCC 1.15425</strain>
    </source>
</reference>
<organism evidence="1 2">
    <name type="scientific">Pseudohongiella nitratireducens</name>
    <dbReference type="NCBI Taxonomy" id="1768907"/>
    <lineage>
        <taxon>Bacteria</taxon>
        <taxon>Pseudomonadati</taxon>
        <taxon>Pseudomonadota</taxon>
        <taxon>Gammaproteobacteria</taxon>
        <taxon>Pseudomonadales</taxon>
        <taxon>Pseudohongiellaceae</taxon>
        <taxon>Pseudohongiella</taxon>
    </lineage>
</organism>
<dbReference type="EMBL" id="BMIY01000012">
    <property type="protein sequence ID" value="GFZ82105.1"/>
    <property type="molecule type" value="Genomic_DNA"/>
</dbReference>
<accession>A0A916QNK8</accession>
<proteinExistence type="predicted"/>
<dbReference type="AlphaFoldDB" id="A0A916QNK8"/>
<sequence length="72" mass="8546">MKSHDEAMNNITEIIEMPDRLTQDLIIFIRQNKGKLPAKRRKKEFAKLTETEVAQIENIVNSAFEKRREFEI</sequence>
<name>A0A916QNK8_9GAMM</name>
<evidence type="ECO:0000313" key="2">
    <source>
        <dbReference type="Proteomes" id="UP000627715"/>
    </source>
</evidence>
<protein>
    <submittedName>
        <fullName evidence="1">Uncharacterized protein</fullName>
    </submittedName>
</protein>
<comment type="caution">
    <text evidence="1">The sequence shown here is derived from an EMBL/GenBank/DDBJ whole genome shotgun (WGS) entry which is preliminary data.</text>
</comment>
<dbReference type="Proteomes" id="UP000627715">
    <property type="component" value="Unassembled WGS sequence"/>
</dbReference>
<keyword evidence="2" id="KW-1185">Reference proteome</keyword>
<reference evidence="1" key="1">
    <citation type="journal article" date="2014" name="Int. J. Syst. Evol. Microbiol.">
        <title>Complete genome sequence of Corynebacterium casei LMG S-19264T (=DSM 44701T), isolated from a smear-ripened cheese.</title>
        <authorList>
            <consortium name="US DOE Joint Genome Institute (JGI-PGF)"/>
            <person name="Walter F."/>
            <person name="Albersmeier A."/>
            <person name="Kalinowski J."/>
            <person name="Ruckert C."/>
        </authorList>
    </citation>
    <scope>NUCLEOTIDE SEQUENCE</scope>
    <source>
        <strain evidence="1">CGMCC 1.15425</strain>
    </source>
</reference>